<sequence>MVKIERLHKLVHVHYNLDLRKRQVRREVKDYDPINLDYILNKIQQKMSAGARRTNKWALEEQVLDELDDVEVEGANRLLKKKHNQRKLRMAKMVGPLLKRRSW</sequence>
<evidence type="ECO:0000313" key="2">
    <source>
        <dbReference type="Proteomes" id="UP000017836"/>
    </source>
</evidence>
<dbReference type="Gramene" id="ERM97399">
    <property type="protein sequence ID" value="ERM97399"/>
    <property type="gene ID" value="AMTR_s00127p00106120"/>
</dbReference>
<dbReference type="HOGENOM" id="CLU_2267427_0_0_1"/>
<dbReference type="AlphaFoldDB" id="W1NRP4"/>
<proteinExistence type="predicted"/>
<protein>
    <submittedName>
        <fullName evidence="1">Uncharacterized protein</fullName>
    </submittedName>
</protein>
<name>W1NRP4_AMBTC</name>
<gene>
    <name evidence="1" type="ORF">AMTR_s00127p00106120</name>
</gene>
<accession>W1NRP4</accession>
<organism evidence="1 2">
    <name type="scientific">Amborella trichopoda</name>
    <dbReference type="NCBI Taxonomy" id="13333"/>
    <lineage>
        <taxon>Eukaryota</taxon>
        <taxon>Viridiplantae</taxon>
        <taxon>Streptophyta</taxon>
        <taxon>Embryophyta</taxon>
        <taxon>Tracheophyta</taxon>
        <taxon>Spermatophyta</taxon>
        <taxon>Magnoliopsida</taxon>
        <taxon>Amborellales</taxon>
        <taxon>Amborellaceae</taxon>
        <taxon>Amborella</taxon>
    </lineage>
</organism>
<reference evidence="2" key="1">
    <citation type="journal article" date="2013" name="Science">
        <title>The Amborella genome and the evolution of flowering plants.</title>
        <authorList>
            <consortium name="Amborella Genome Project"/>
        </authorList>
    </citation>
    <scope>NUCLEOTIDE SEQUENCE [LARGE SCALE GENOMIC DNA]</scope>
</reference>
<dbReference type="Proteomes" id="UP000017836">
    <property type="component" value="Unassembled WGS sequence"/>
</dbReference>
<dbReference type="EMBL" id="KI396482">
    <property type="protein sequence ID" value="ERM97399.1"/>
    <property type="molecule type" value="Genomic_DNA"/>
</dbReference>
<evidence type="ECO:0000313" key="1">
    <source>
        <dbReference type="EMBL" id="ERM97399.1"/>
    </source>
</evidence>
<keyword evidence="2" id="KW-1185">Reference proteome</keyword>